<evidence type="ECO:0000313" key="22">
    <source>
        <dbReference type="Proteomes" id="UP001152759"/>
    </source>
</evidence>
<evidence type="ECO:0000313" key="21">
    <source>
        <dbReference type="EMBL" id="CAH0389397.1"/>
    </source>
</evidence>
<evidence type="ECO:0000256" key="18">
    <source>
        <dbReference type="SAM" id="MobiDB-lite"/>
    </source>
</evidence>
<dbReference type="Gene3D" id="3.40.50.10810">
    <property type="entry name" value="Tandem AAA-ATPase domain"/>
    <property type="match status" value="1"/>
</dbReference>
<keyword evidence="4" id="KW-0597">Phosphoprotein</keyword>
<evidence type="ECO:0000256" key="8">
    <source>
        <dbReference type="ARBA" id="ARBA00022801"/>
    </source>
</evidence>
<dbReference type="GO" id="GO:0005634">
    <property type="term" value="C:nucleus"/>
    <property type="evidence" value="ECO:0007669"/>
    <property type="project" value="UniProtKB-SubCell"/>
</dbReference>
<keyword evidence="11" id="KW-0805">Transcription regulation</keyword>
<dbReference type="PANTHER" id="PTHR47161">
    <property type="entry name" value="LYMPHOID-SPECIFIC HELICASE"/>
    <property type="match status" value="1"/>
</dbReference>
<dbReference type="SMART" id="SM00490">
    <property type="entry name" value="HELICc"/>
    <property type="match status" value="1"/>
</dbReference>
<evidence type="ECO:0000259" key="20">
    <source>
        <dbReference type="PROSITE" id="PS51194"/>
    </source>
</evidence>
<dbReference type="InterPro" id="IPR038718">
    <property type="entry name" value="SNF2-like_sf"/>
</dbReference>
<evidence type="ECO:0000256" key="1">
    <source>
        <dbReference type="ARBA" id="ARBA00004123"/>
    </source>
</evidence>
<reference evidence="21" key="1">
    <citation type="submission" date="2021-12" db="EMBL/GenBank/DDBJ databases">
        <authorList>
            <person name="King R."/>
        </authorList>
    </citation>
    <scope>NUCLEOTIDE SEQUENCE</scope>
</reference>
<feature type="region of interest" description="Disordered" evidence="18">
    <location>
        <begin position="149"/>
        <end position="173"/>
    </location>
</feature>
<dbReference type="PANTHER" id="PTHR47161:SF1">
    <property type="entry name" value="LYMPHOID-SPECIFIC HELICASE"/>
    <property type="match status" value="1"/>
</dbReference>
<dbReference type="GO" id="GO:0004386">
    <property type="term" value="F:helicase activity"/>
    <property type="evidence" value="ECO:0007669"/>
    <property type="project" value="UniProtKB-KW"/>
</dbReference>
<keyword evidence="8" id="KW-0378">Hydrolase</keyword>
<comment type="function">
    <text evidence="16">Plays an essential role in normal development and survival. Involved in regulation of the expansion or survival of lymphoid cells. Required for de novo or maintenance DNA methylation. May control silencing of the imprinted CDKN1C gene through DNA methylation. May play a role in formation and organization of heterochromatin, implying a functional role in the regulation of transcription and mitosis.</text>
</comment>
<keyword evidence="12" id="KW-0175">Coiled coil</keyword>
<keyword evidence="5" id="KW-0132">Cell division</keyword>
<dbReference type="InterPro" id="IPR001650">
    <property type="entry name" value="Helicase_C-like"/>
</dbReference>
<dbReference type="InterPro" id="IPR049730">
    <property type="entry name" value="SNF2/RAD54-like_C"/>
</dbReference>
<dbReference type="SUPFAM" id="SSF52540">
    <property type="entry name" value="P-loop containing nucleoside triphosphate hydrolases"/>
    <property type="match status" value="2"/>
</dbReference>
<keyword evidence="6" id="KW-0547">Nucleotide-binding</keyword>
<dbReference type="InterPro" id="IPR000330">
    <property type="entry name" value="SNF2_N"/>
</dbReference>
<dbReference type="Proteomes" id="UP001152759">
    <property type="component" value="Chromosome 4"/>
</dbReference>
<dbReference type="GO" id="GO:0005721">
    <property type="term" value="C:pericentric heterochromatin"/>
    <property type="evidence" value="ECO:0007669"/>
    <property type="project" value="TreeGrafter"/>
</dbReference>
<evidence type="ECO:0000259" key="19">
    <source>
        <dbReference type="PROSITE" id="PS51192"/>
    </source>
</evidence>
<evidence type="ECO:0000256" key="6">
    <source>
        <dbReference type="ARBA" id="ARBA00022741"/>
    </source>
</evidence>
<feature type="compositionally biased region" description="Basic and acidic residues" evidence="18">
    <location>
        <begin position="217"/>
        <end position="226"/>
    </location>
</feature>
<evidence type="ECO:0000256" key="2">
    <source>
        <dbReference type="ARBA" id="ARBA00007025"/>
    </source>
</evidence>
<evidence type="ECO:0000256" key="3">
    <source>
        <dbReference type="ARBA" id="ARBA00022473"/>
    </source>
</evidence>
<dbReference type="GO" id="GO:0006346">
    <property type="term" value="P:DNA methylation-dependent constitutive heterochromatin formation"/>
    <property type="evidence" value="ECO:0007669"/>
    <property type="project" value="TreeGrafter"/>
</dbReference>
<evidence type="ECO:0000256" key="14">
    <source>
        <dbReference type="ARBA" id="ARBA00023242"/>
    </source>
</evidence>
<keyword evidence="14" id="KW-0539">Nucleus</keyword>
<feature type="region of interest" description="Disordered" evidence="18">
    <location>
        <begin position="1"/>
        <end position="52"/>
    </location>
</feature>
<evidence type="ECO:0000256" key="11">
    <source>
        <dbReference type="ARBA" id="ARBA00023015"/>
    </source>
</evidence>
<protein>
    <recommendedName>
        <fullName evidence="17">Proliferation-associated SNF2-like protein</fullName>
    </recommendedName>
</protein>
<evidence type="ECO:0000256" key="13">
    <source>
        <dbReference type="ARBA" id="ARBA00023163"/>
    </source>
</evidence>
<keyword evidence="7" id="KW-0498">Mitosis</keyword>
<evidence type="ECO:0000256" key="5">
    <source>
        <dbReference type="ARBA" id="ARBA00022618"/>
    </source>
</evidence>
<dbReference type="AlphaFoldDB" id="A0A9P0F2Q0"/>
<keyword evidence="3" id="KW-0217">Developmental protein</keyword>
<dbReference type="InterPro" id="IPR027417">
    <property type="entry name" value="P-loop_NTPase"/>
</dbReference>
<proteinExistence type="inferred from homology"/>
<keyword evidence="9" id="KW-0347">Helicase</keyword>
<feature type="domain" description="Helicase ATP-binding" evidence="19">
    <location>
        <begin position="341"/>
        <end position="511"/>
    </location>
</feature>
<dbReference type="GO" id="GO:0051301">
    <property type="term" value="P:cell division"/>
    <property type="evidence" value="ECO:0007669"/>
    <property type="project" value="UniProtKB-KW"/>
</dbReference>
<dbReference type="GO" id="GO:0005524">
    <property type="term" value="F:ATP binding"/>
    <property type="evidence" value="ECO:0007669"/>
    <property type="project" value="UniProtKB-KW"/>
</dbReference>
<keyword evidence="22" id="KW-1185">Reference proteome</keyword>
<evidence type="ECO:0000256" key="4">
    <source>
        <dbReference type="ARBA" id="ARBA00022553"/>
    </source>
</evidence>
<dbReference type="Pfam" id="PF00176">
    <property type="entry name" value="SNF2-rel_dom"/>
    <property type="match status" value="1"/>
</dbReference>
<keyword evidence="10" id="KW-0067">ATP-binding</keyword>
<dbReference type="KEGG" id="btab:109034130"/>
<evidence type="ECO:0000256" key="17">
    <source>
        <dbReference type="ARBA" id="ARBA00081399"/>
    </source>
</evidence>
<feature type="compositionally biased region" description="Basic and acidic residues" evidence="18">
    <location>
        <begin position="289"/>
        <end position="302"/>
    </location>
</feature>
<dbReference type="InterPro" id="IPR014001">
    <property type="entry name" value="Helicase_ATP-bd"/>
</dbReference>
<evidence type="ECO:0000256" key="10">
    <source>
        <dbReference type="ARBA" id="ARBA00022840"/>
    </source>
</evidence>
<dbReference type="GO" id="GO:0031508">
    <property type="term" value="P:pericentric heterochromatin formation"/>
    <property type="evidence" value="ECO:0007669"/>
    <property type="project" value="TreeGrafter"/>
</dbReference>
<keyword evidence="13" id="KW-0804">Transcription</keyword>
<dbReference type="EMBL" id="OU963865">
    <property type="protein sequence ID" value="CAH0389397.1"/>
    <property type="molecule type" value="Genomic_DNA"/>
</dbReference>
<comment type="subcellular location">
    <subcellularLocation>
        <location evidence="1">Nucleus</location>
    </subcellularLocation>
</comment>
<organism evidence="21 22">
    <name type="scientific">Bemisia tabaci</name>
    <name type="common">Sweetpotato whitefly</name>
    <name type="synonym">Aleurodes tabaci</name>
    <dbReference type="NCBI Taxonomy" id="7038"/>
    <lineage>
        <taxon>Eukaryota</taxon>
        <taxon>Metazoa</taxon>
        <taxon>Ecdysozoa</taxon>
        <taxon>Arthropoda</taxon>
        <taxon>Hexapoda</taxon>
        <taxon>Insecta</taxon>
        <taxon>Pterygota</taxon>
        <taxon>Neoptera</taxon>
        <taxon>Paraneoptera</taxon>
        <taxon>Hemiptera</taxon>
        <taxon>Sternorrhyncha</taxon>
        <taxon>Aleyrodoidea</taxon>
        <taxon>Aleyrodidae</taxon>
        <taxon>Aleyrodinae</taxon>
        <taxon>Bemisia</taxon>
    </lineage>
</organism>
<accession>A0A9P0F2Q0</accession>
<name>A0A9P0F2Q0_BEMTA</name>
<evidence type="ECO:0000256" key="7">
    <source>
        <dbReference type="ARBA" id="ARBA00022776"/>
    </source>
</evidence>
<dbReference type="CDD" id="cd18793">
    <property type="entry name" value="SF2_C_SNF"/>
    <property type="match status" value="1"/>
</dbReference>
<dbReference type="PROSITE" id="PS51192">
    <property type="entry name" value="HELICASE_ATP_BIND_1"/>
    <property type="match status" value="1"/>
</dbReference>
<dbReference type="FunFam" id="3.40.50.300:FF:000577">
    <property type="entry name" value="lymphoid-specific helicase isoform X1"/>
    <property type="match status" value="1"/>
</dbReference>
<dbReference type="Gene3D" id="3.40.50.300">
    <property type="entry name" value="P-loop containing nucleotide triphosphate hydrolases"/>
    <property type="match status" value="1"/>
</dbReference>
<feature type="compositionally biased region" description="Polar residues" evidence="18">
    <location>
        <begin position="227"/>
        <end position="236"/>
    </location>
</feature>
<dbReference type="GO" id="GO:0003682">
    <property type="term" value="F:chromatin binding"/>
    <property type="evidence" value="ECO:0007669"/>
    <property type="project" value="TreeGrafter"/>
</dbReference>
<dbReference type="FunFam" id="3.40.50.10810:FF:000015">
    <property type="entry name" value="lymphoid-specific helicase isoform X1"/>
    <property type="match status" value="1"/>
</dbReference>
<gene>
    <name evidence="21" type="ORF">BEMITA_LOCUS8230</name>
</gene>
<dbReference type="GO" id="GO:0016787">
    <property type="term" value="F:hydrolase activity"/>
    <property type="evidence" value="ECO:0007669"/>
    <property type="project" value="UniProtKB-KW"/>
</dbReference>
<feature type="domain" description="Helicase C-terminal" evidence="20">
    <location>
        <begin position="712"/>
        <end position="876"/>
    </location>
</feature>
<dbReference type="PROSITE" id="PS51194">
    <property type="entry name" value="HELICASE_CTER"/>
    <property type="match status" value="1"/>
</dbReference>
<evidence type="ECO:0000256" key="12">
    <source>
        <dbReference type="ARBA" id="ARBA00023054"/>
    </source>
</evidence>
<comment type="similarity">
    <text evidence="2">Belongs to the SNF2/RAD54 helicase family.</text>
</comment>
<feature type="region of interest" description="Disordered" evidence="18">
    <location>
        <begin position="193"/>
        <end position="305"/>
    </location>
</feature>
<evidence type="ECO:0000256" key="15">
    <source>
        <dbReference type="ARBA" id="ARBA00023306"/>
    </source>
</evidence>
<evidence type="ECO:0000256" key="9">
    <source>
        <dbReference type="ARBA" id="ARBA00022806"/>
    </source>
</evidence>
<dbReference type="Pfam" id="PF00271">
    <property type="entry name" value="Helicase_C"/>
    <property type="match status" value="1"/>
</dbReference>
<feature type="compositionally biased region" description="Polar residues" evidence="18">
    <location>
        <begin position="260"/>
        <end position="273"/>
    </location>
</feature>
<dbReference type="GO" id="GO:0044027">
    <property type="term" value="P:negative regulation of gene expression via chromosomal CpG island methylation"/>
    <property type="evidence" value="ECO:0007669"/>
    <property type="project" value="TreeGrafter"/>
</dbReference>
<keyword evidence="15" id="KW-0131">Cell cycle</keyword>
<evidence type="ECO:0000256" key="16">
    <source>
        <dbReference type="ARBA" id="ARBA00053349"/>
    </source>
</evidence>
<sequence length="936" mass="105491">METHPANNAMSEGSESSNMTISTEVGTESSDTSGVSVNSFTTESSINGDDSVNMSGVSTLAIEESTLAVNGDTSADMSGVSTLATSAIEETTIGNDTLNASEVDSAISGSVSRSNTPESFCDFDDTRDQIQNNPLVTKEMVAEEKKLEKQRMKEEMKQEKEFEEKVAEEERSARYNKLMELLTKSKFYGKFIAQQLAAPQPPKDKKPVGKKGRKSKKQDDENKASEENINPVSQESIKTEEENDSQDSQHSMRTRKRKASSSPATTPEQSNGADNAKRARRPPSWLNDYEAKENPSKEPKTEDTEETYITAQGFTASVRQPKLFDGGSLRDYQLDGLDWLKALFENGVNGILADEMGLGKTAQVISFVCHLIEMGATGPFLIIGPLSTLPNWMMEFERFAPKIPVLLFHGYKGERERLRSKFRQKKDVNGKKVFPVILTSYEIPLMERSHMRQFIWKFIIVDEGHRLKNHSTQLAQELRAYNSINRLLLTGTPLQNNLMELWSLLNFLLPELFNDLNAFESWLDISIFSDNGRALIEQEKSNQIVATLQQILAPFMLRRRKVDVEINIPPKKELLVYAPMTTLQQDLYKATIDHTIERLLMGPEKQEGYIIPDNPDGTRARRSCAQKNKDYSFPSMEWYVEQDSKTEPNEISVVDKENPEFAFRIRMQNTGMQLRKIINHPFLIQMPLKPGSGPREILVSEDIVTKSGKLLVLDAMLAKLKKGGHKVLIFSTFCMVLDLLEEYMIMRDYGYRRLDGSRNIEDRMESIKAFNTDPNIFCFLISTRAGGLGINLTAADTVVIFDSDWNPQADLQAQDRCHRIGQTRPVVVYRFVTAGTVDEKIVEVAGRKRKLEKLVIQDGTFINPSSIMKPSLLNLQALKSLLESCDYQKKIQPNGFIFTDEELDALLDRSDLLGDTKGVLKSSNSVFKVLQVDEGQ</sequence>
<dbReference type="SMART" id="SM00487">
    <property type="entry name" value="DEXDc"/>
    <property type="match status" value="1"/>
</dbReference>